<keyword evidence="4" id="KW-1185">Reference proteome</keyword>
<dbReference type="CDD" id="cd00093">
    <property type="entry name" value="HTH_XRE"/>
    <property type="match status" value="1"/>
</dbReference>
<feature type="region of interest" description="Disordered" evidence="1">
    <location>
        <begin position="176"/>
        <end position="231"/>
    </location>
</feature>
<gene>
    <name evidence="3" type="ORF">AMOR_57240</name>
</gene>
<dbReference type="Proteomes" id="UP001162891">
    <property type="component" value="Chromosome"/>
</dbReference>
<dbReference type="Gene3D" id="1.10.260.40">
    <property type="entry name" value="lambda repressor-like DNA-binding domains"/>
    <property type="match status" value="1"/>
</dbReference>
<dbReference type="PANTHER" id="PTHR34475:SF1">
    <property type="entry name" value="CYTOSKELETON PROTEIN RODZ"/>
    <property type="match status" value="1"/>
</dbReference>
<dbReference type="SUPFAM" id="SSF47413">
    <property type="entry name" value="lambda repressor-like DNA-binding domains"/>
    <property type="match status" value="1"/>
</dbReference>
<accession>A0ABN6N0N4</accession>
<dbReference type="SMART" id="SM00530">
    <property type="entry name" value="HTH_XRE"/>
    <property type="match status" value="1"/>
</dbReference>
<feature type="domain" description="HTH cro/C1-type" evidence="2">
    <location>
        <begin position="241"/>
        <end position="275"/>
    </location>
</feature>
<protein>
    <recommendedName>
        <fullName evidence="2">HTH cro/C1-type domain-containing protein</fullName>
    </recommendedName>
</protein>
<feature type="compositionally biased region" description="Low complexity" evidence="1">
    <location>
        <begin position="190"/>
        <end position="216"/>
    </location>
</feature>
<organism evidence="3 4">
    <name type="scientific">Anaeromyxobacter oryzae</name>
    <dbReference type="NCBI Taxonomy" id="2918170"/>
    <lineage>
        <taxon>Bacteria</taxon>
        <taxon>Pseudomonadati</taxon>
        <taxon>Myxococcota</taxon>
        <taxon>Myxococcia</taxon>
        <taxon>Myxococcales</taxon>
        <taxon>Cystobacterineae</taxon>
        <taxon>Anaeromyxobacteraceae</taxon>
        <taxon>Anaeromyxobacter</taxon>
    </lineage>
</organism>
<feature type="compositionally biased region" description="Pro residues" evidence="1">
    <location>
        <begin position="177"/>
        <end position="189"/>
    </location>
</feature>
<reference evidence="4" key="1">
    <citation type="journal article" date="2022" name="Int. J. Syst. Evol. Microbiol.">
        <title>Anaeromyxobacter oryzae sp. nov., Anaeromyxobacter diazotrophicus sp. nov. and Anaeromyxobacter paludicola sp. nov., isolated from paddy soils.</title>
        <authorList>
            <person name="Itoh H."/>
            <person name="Xu Z."/>
            <person name="Mise K."/>
            <person name="Masuda Y."/>
            <person name="Ushijima N."/>
            <person name="Hayakawa C."/>
            <person name="Shiratori Y."/>
            <person name="Senoo K."/>
        </authorList>
    </citation>
    <scope>NUCLEOTIDE SEQUENCE [LARGE SCALE GENOMIC DNA]</scope>
    <source>
        <strain evidence="4">Red232</strain>
    </source>
</reference>
<feature type="compositionally biased region" description="Pro residues" evidence="1">
    <location>
        <begin position="138"/>
        <end position="159"/>
    </location>
</feature>
<feature type="compositionally biased region" description="Acidic residues" evidence="1">
    <location>
        <begin position="113"/>
        <end position="132"/>
    </location>
</feature>
<evidence type="ECO:0000259" key="2">
    <source>
        <dbReference type="PROSITE" id="PS50943"/>
    </source>
</evidence>
<evidence type="ECO:0000256" key="1">
    <source>
        <dbReference type="SAM" id="MobiDB-lite"/>
    </source>
</evidence>
<feature type="region of interest" description="Disordered" evidence="1">
    <location>
        <begin position="73"/>
        <end position="159"/>
    </location>
</feature>
<dbReference type="InterPro" id="IPR050400">
    <property type="entry name" value="Bact_Cytoskel_RodZ"/>
</dbReference>
<dbReference type="PROSITE" id="PS50943">
    <property type="entry name" value="HTH_CROC1"/>
    <property type="match status" value="1"/>
</dbReference>
<dbReference type="RefSeq" id="WP_248357207.1">
    <property type="nucleotide sequence ID" value="NZ_AP025591.1"/>
</dbReference>
<dbReference type="InterPro" id="IPR010982">
    <property type="entry name" value="Lambda_DNA-bd_dom_sf"/>
</dbReference>
<dbReference type="Gene3D" id="1.10.287.110">
    <property type="entry name" value="DnaJ domain"/>
    <property type="match status" value="1"/>
</dbReference>
<sequence>MKRLADQTLYEILEVPPDASPAAIAAAVDRAQALYGPGSLATYTLMSSDEAELLGRRIEEARATLLDPAARRRYDDDLTRNRGEVRAAANGATAQPPWGELPPVIPARKPLPDEDDVDEEDEGEGEGEEEIAAEAAVPEPPPPAAAPPPAEPAPAPAPVRPILLSREVMAPAATPAPVVPPAVVPPAAAPPAAAAQPVAAQPVAAPAPAAPTSTPVPMVPPPAPPAPPVPADATAWTGEVLRQLREARGITLQQLSERTKVTRHHIENIESDRYSALPAPVYLRGILLSLARELRLDGQKVARSYLERFAAGTAVQGSPPKPR</sequence>
<proteinExistence type="predicted"/>
<dbReference type="InterPro" id="IPR001387">
    <property type="entry name" value="Cro/C1-type_HTH"/>
</dbReference>
<dbReference type="Pfam" id="PF13413">
    <property type="entry name" value="HTH_25"/>
    <property type="match status" value="1"/>
</dbReference>
<dbReference type="SUPFAM" id="SSF46565">
    <property type="entry name" value="Chaperone J-domain"/>
    <property type="match status" value="1"/>
</dbReference>
<evidence type="ECO:0000313" key="4">
    <source>
        <dbReference type="Proteomes" id="UP001162891"/>
    </source>
</evidence>
<feature type="compositionally biased region" description="Pro residues" evidence="1">
    <location>
        <begin position="217"/>
        <end position="230"/>
    </location>
</feature>
<evidence type="ECO:0000313" key="3">
    <source>
        <dbReference type="EMBL" id="BDG06728.1"/>
    </source>
</evidence>
<dbReference type="InterPro" id="IPR036869">
    <property type="entry name" value="J_dom_sf"/>
</dbReference>
<dbReference type="PANTHER" id="PTHR34475">
    <property type="match status" value="1"/>
</dbReference>
<dbReference type="EMBL" id="AP025591">
    <property type="protein sequence ID" value="BDG06728.1"/>
    <property type="molecule type" value="Genomic_DNA"/>
</dbReference>
<feature type="compositionally biased region" description="Basic and acidic residues" evidence="1">
    <location>
        <begin position="73"/>
        <end position="85"/>
    </location>
</feature>
<name>A0ABN6N0N4_9BACT</name>